<evidence type="ECO:0000313" key="8">
    <source>
        <dbReference type="EMBL" id="KAF6029668.1"/>
    </source>
</evidence>
<evidence type="ECO:0000256" key="4">
    <source>
        <dbReference type="ARBA" id="ARBA00022490"/>
    </source>
</evidence>
<dbReference type="Proteomes" id="UP000593567">
    <property type="component" value="Unassembled WGS sequence"/>
</dbReference>
<dbReference type="PANTHER" id="PTHR13376:SF0">
    <property type="entry name" value="INTRAFLAGELLAR TRANSPORT PROTEIN 46 HOMOLOG"/>
    <property type="match status" value="1"/>
</dbReference>
<protein>
    <recommendedName>
        <fullName evidence="3">Intraflagellar transport protein 46 homolog</fullName>
    </recommendedName>
</protein>
<comment type="subcellular location">
    <subcellularLocation>
        <location evidence="1">Cytoplasm</location>
        <location evidence="1">Cytoskeleton</location>
        <location evidence="1">Cilium basal body</location>
    </subcellularLocation>
</comment>
<dbReference type="EMBL" id="VXIV02001797">
    <property type="protein sequence ID" value="KAF6029668.1"/>
    <property type="molecule type" value="Genomic_DNA"/>
</dbReference>
<sequence>MATFTGAYDPSEYEHLSVHPDVKTLFQYITRYTPQSIELDHKMKPSIPDYIPAVGDTDAFIKVSRPDGKAEQLGIYVLDEPCAKQSDPTVLD</sequence>
<keyword evidence="5" id="KW-0969">Cilium</keyword>
<evidence type="ECO:0000256" key="5">
    <source>
        <dbReference type="ARBA" id="ARBA00023069"/>
    </source>
</evidence>
<evidence type="ECO:0000313" key="9">
    <source>
        <dbReference type="Proteomes" id="UP000593567"/>
    </source>
</evidence>
<evidence type="ECO:0000256" key="7">
    <source>
        <dbReference type="ARBA" id="ARBA00023273"/>
    </source>
</evidence>
<dbReference type="InterPro" id="IPR022088">
    <property type="entry name" value="Intraflagellar_transp_cmplxB"/>
</dbReference>
<accession>A0A7J7JWG2</accession>
<keyword evidence="7" id="KW-0966">Cell projection</keyword>
<dbReference type="PANTHER" id="PTHR13376">
    <property type="entry name" value="INTRAFLAGELLAR TRANSPORT PROTEIN 46 HOMOLOG"/>
    <property type="match status" value="1"/>
</dbReference>
<comment type="similarity">
    <text evidence="2">Belongs to the IFT46 family.</text>
</comment>
<organism evidence="8 9">
    <name type="scientific">Bugula neritina</name>
    <name type="common">Brown bryozoan</name>
    <name type="synonym">Sertularia neritina</name>
    <dbReference type="NCBI Taxonomy" id="10212"/>
    <lineage>
        <taxon>Eukaryota</taxon>
        <taxon>Metazoa</taxon>
        <taxon>Spiralia</taxon>
        <taxon>Lophotrochozoa</taxon>
        <taxon>Bryozoa</taxon>
        <taxon>Gymnolaemata</taxon>
        <taxon>Cheilostomatida</taxon>
        <taxon>Flustrina</taxon>
        <taxon>Buguloidea</taxon>
        <taxon>Bugulidae</taxon>
        <taxon>Bugula</taxon>
    </lineage>
</organism>
<dbReference type="GO" id="GO:0030992">
    <property type="term" value="C:intraciliary transport particle B"/>
    <property type="evidence" value="ECO:0007669"/>
    <property type="project" value="TreeGrafter"/>
</dbReference>
<evidence type="ECO:0000256" key="6">
    <source>
        <dbReference type="ARBA" id="ARBA00023212"/>
    </source>
</evidence>
<keyword evidence="4" id="KW-0963">Cytoplasm</keyword>
<evidence type="ECO:0000256" key="2">
    <source>
        <dbReference type="ARBA" id="ARBA00007700"/>
    </source>
</evidence>
<proteinExistence type="inferred from homology"/>
<dbReference type="GO" id="GO:0031514">
    <property type="term" value="C:motile cilium"/>
    <property type="evidence" value="ECO:0007669"/>
    <property type="project" value="TreeGrafter"/>
</dbReference>
<keyword evidence="6" id="KW-0206">Cytoskeleton</keyword>
<dbReference type="GO" id="GO:0042073">
    <property type="term" value="P:intraciliary transport"/>
    <property type="evidence" value="ECO:0007669"/>
    <property type="project" value="InterPro"/>
</dbReference>
<dbReference type="GO" id="GO:0005815">
    <property type="term" value="C:microtubule organizing center"/>
    <property type="evidence" value="ECO:0007669"/>
    <property type="project" value="TreeGrafter"/>
</dbReference>
<keyword evidence="9" id="KW-1185">Reference proteome</keyword>
<dbReference type="Pfam" id="PF12317">
    <property type="entry name" value="IFT46_B_C"/>
    <property type="match status" value="1"/>
</dbReference>
<reference evidence="8" key="1">
    <citation type="submission" date="2020-06" db="EMBL/GenBank/DDBJ databases">
        <title>Draft genome of Bugula neritina, a colonial animal packing powerful symbionts and potential medicines.</title>
        <authorList>
            <person name="Rayko M."/>
        </authorList>
    </citation>
    <scope>NUCLEOTIDE SEQUENCE [LARGE SCALE GENOMIC DNA]</scope>
    <source>
        <strain evidence="8">Kwan_BN1</strain>
    </source>
</reference>
<gene>
    <name evidence="8" type="ORF">EB796_011999</name>
</gene>
<name>A0A7J7JWG2_BUGNE</name>
<dbReference type="GO" id="GO:0060271">
    <property type="term" value="P:cilium assembly"/>
    <property type="evidence" value="ECO:0007669"/>
    <property type="project" value="TreeGrafter"/>
</dbReference>
<comment type="caution">
    <text evidence="8">The sequence shown here is derived from an EMBL/GenBank/DDBJ whole genome shotgun (WGS) entry which is preliminary data.</text>
</comment>
<dbReference type="OrthoDB" id="2119217at2759"/>
<evidence type="ECO:0000256" key="3">
    <source>
        <dbReference type="ARBA" id="ARBA00017206"/>
    </source>
</evidence>
<dbReference type="AlphaFoldDB" id="A0A7J7JWG2"/>
<evidence type="ECO:0000256" key="1">
    <source>
        <dbReference type="ARBA" id="ARBA00004120"/>
    </source>
</evidence>